<dbReference type="GO" id="GO:0045944">
    <property type="term" value="P:positive regulation of transcription by RNA polymerase II"/>
    <property type="evidence" value="ECO:0007669"/>
    <property type="project" value="TreeGrafter"/>
</dbReference>
<accession>A0AAN7YFT7</accession>
<keyword evidence="2" id="KW-0539">Nucleus</keyword>
<dbReference type="PROSITE" id="PS00463">
    <property type="entry name" value="ZN2_CY6_FUNGAL_1"/>
    <property type="match status" value="1"/>
</dbReference>
<feature type="region of interest" description="Disordered" evidence="3">
    <location>
        <begin position="159"/>
        <end position="185"/>
    </location>
</feature>
<dbReference type="GO" id="GO:0000976">
    <property type="term" value="F:transcription cis-regulatory region binding"/>
    <property type="evidence" value="ECO:0007669"/>
    <property type="project" value="TreeGrafter"/>
</dbReference>
<evidence type="ECO:0000313" key="5">
    <source>
        <dbReference type="EMBL" id="KAK5111685.1"/>
    </source>
</evidence>
<feature type="compositionally biased region" description="Polar residues" evidence="3">
    <location>
        <begin position="279"/>
        <end position="288"/>
    </location>
</feature>
<dbReference type="CDD" id="cd00067">
    <property type="entry name" value="GAL4"/>
    <property type="match status" value="1"/>
</dbReference>
<dbReference type="Proteomes" id="UP001310890">
    <property type="component" value="Unassembled WGS sequence"/>
</dbReference>
<comment type="caution">
    <text evidence="5">The sequence shown here is derived from an EMBL/GenBank/DDBJ whole genome shotgun (WGS) entry which is preliminary data.</text>
</comment>
<dbReference type="GO" id="GO:0008270">
    <property type="term" value="F:zinc ion binding"/>
    <property type="evidence" value="ECO:0007669"/>
    <property type="project" value="InterPro"/>
</dbReference>
<dbReference type="InterPro" id="IPR001138">
    <property type="entry name" value="Zn2Cys6_DnaBD"/>
</dbReference>
<dbReference type="Pfam" id="PF00172">
    <property type="entry name" value="Zn_clus"/>
    <property type="match status" value="1"/>
</dbReference>
<evidence type="ECO:0000256" key="1">
    <source>
        <dbReference type="ARBA" id="ARBA00004123"/>
    </source>
</evidence>
<feature type="domain" description="Zn(2)-C6 fungal-type" evidence="4">
    <location>
        <begin position="44"/>
        <end position="72"/>
    </location>
</feature>
<feature type="region of interest" description="Disordered" evidence="3">
    <location>
        <begin position="261"/>
        <end position="288"/>
    </location>
</feature>
<dbReference type="Pfam" id="PF11951">
    <property type="entry name" value="Fungal_trans_2"/>
    <property type="match status" value="1"/>
</dbReference>
<evidence type="ECO:0000256" key="2">
    <source>
        <dbReference type="ARBA" id="ARBA00023242"/>
    </source>
</evidence>
<evidence type="ECO:0000256" key="3">
    <source>
        <dbReference type="SAM" id="MobiDB-lite"/>
    </source>
</evidence>
<feature type="region of interest" description="Disordered" evidence="3">
    <location>
        <begin position="192"/>
        <end position="211"/>
    </location>
</feature>
<gene>
    <name evidence="5" type="ORF">LTR62_004791</name>
</gene>
<dbReference type="Gene3D" id="4.10.240.10">
    <property type="entry name" value="Zn(2)-C6 fungal-type DNA-binding domain"/>
    <property type="match status" value="1"/>
</dbReference>
<proteinExistence type="predicted"/>
<dbReference type="AlphaFoldDB" id="A0AAN7YFT7"/>
<evidence type="ECO:0000313" key="6">
    <source>
        <dbReference type="Proteomes" id="UP001310890"/>
    </source>
</evidence>
<dbReference type="InterPro" id="IPR036864">
    <property type="entry name" value="Zn2-C6_fun-type_DNA-bd_sf"/>
</dbReference>
<dbReference type="SMART" id="SM00066">
    <property type="entry name" value="GAL4"/>
    <property type="match status" value="1"/>
</dbReference>
<feature type="region of interest" description="Disordered" evidence="3">
    <location>
        <begin position="222"/>
        <end position="245"/>
    </location>
</feature>
<sequence length="1074" mass="119587">MASRGATGEEDADGENYLDGEQVSTLSAQEQLRVRLSRKRTKTGCLTCRKRRIKCGEERPVCRNCIKSKRHCEGYNQRVIFKQPFYDFQPGPNGAAHITFQAGLAPGPATPFYGGAAPSFVMAQLQPRPVEQFVPHVDQPQLQDPPERHSHEHHQFVYSASPATGPPEHQPVGMTPGRQSSHSQPYLQATPVQPIGQPQQMPTPRPDQSFGQDGHNHAFEFGREGHDSTFTRPMTRLGQSNQTTGVHQLPQLSQWPARHQTHVLNPSNPPYTLPARAATNPNDNDNLTQMSQASQYSHHPVRVASINGAQAHPSWPPVYFPDHSTTPEYDEHEIHVPLSDSPTQLLSRAAVEIHDVDYYDVETDEEMEIDTQAIVAVGQSKFGRLSQILDFDRLAIHDAQTRRYDTFLFDGIVAKYRVEEHANPLNNPATARVFAHFISVTGPSLSIFERHPRNTSVLFTSGQVPLSQQGLWTYTMPLAALRNQGLLHAMLALASLHIARLTGASVTPSIQHYAWALKRIHGSVSDHKKRLHLTTVAASMLLGFYEIMTADHMKWNTHLAGSRQLFVETDFVSMMQQFRQMKMDAASRQRAGSTQQSTSPVLTTDEVLEQIPSIDEKVLGRFTGREVRYGDHGQVMTPASIVPQELDLSKLEILKDLFWWYCKQDAWQSIISGNPLLMDYSRWADCPPRAQLGRPDAVYGSFDHLVLLTGRIADFSARDRARKLRQMELNGGQWRPPPGMPTPRPPQQAPPPPTMPTNAGTMSNGRVGSYIPPQALPPPTQPQMFYGMAPPPSSNVQMPTAYWSTKRLPTPQTSSRHEPLMDINLATQAALHDYNSIRAALDEFESSLGEAFQPLSSEYQVPFETPFGPSACYRSYDIACLWALYHMIVIIAIRSHPYMPPAAHMAAGVAARDTKHHAEEIGRIVAGIAPGPIEQPLNPSLGAALCESCMPSFFAAVQYQDPHQRYATVSRIFSIAQRTGWGTAELIASGCETAWCRAAEAGRGPPYQRLVRKQNSDDPRLNGSWERLDPNARPDEEDDTDRRHVRSKAQARLNWAIGVMGLQDDELRAATSAG</sequence>
<feature type="region of interest" description="Disordered" evidence="3">
    <location>
        <begin position="1"/>
        <end position="22"/>
    </location>
</feature>
<dbReference type="SUPFAM" id="SSF57701">
    <property type="entry name" value="Zn2/Cys6 DNA-binding domain"/>
    <property type="match status" value="1"/>
</dbReference>
<dbReference type="PROSITE" id="PS50048">
    <property type="entry name" value="ZN2_CY6_FUNGAL_2"/>
    <property type="match status" value="1"/>
</dbReference>
<dbReference type="EMBL" id="JAVRRL010000037">
    <property type="protein sequence ID" value="KAK5111685.1"/>
    <property type="molecule type" value="Genomic_DNA"/>
</dbReference>
<dbReference type="GO" id="GO:0000981">
    <property type="term" value="F:DNA-binding transcription factor activity, RNA polymerase II-specific"/>
    <property type="evidence" value="ECO:0007669"/>
    <property type="project" value="InterPro"/>
</dbReference>
<feature type="compositionally biased region" description="Polar residues" evidence="3">
    <location>
        <begin position="230"/>
        <end position="245"/>
    </location>
</feature>
<dbReference type="GO" id="GO:0005634">
    <property type="term" value="C:nucleus"/>
    <property type="evidence" value="ECO:0007669"/>
    <property type="project" value="UniProtKB-SubCell"/>
</dbReference>
<dbReference type="InterPro" id="IPR021858">
    <property type="entry name" value="Fun_TF"/>
</dbReference>
<name>A0AAN7YFT7_9PEZI</name>
<dbReference type="PANTHER" id="PTHR37534:SF23">
    <property type="entry name" value="ZN(II)2CYS6 TRANSCRIPTION FACTOR (EUROFUNG)"/>
    <property type="match status" value="1"/>
</dbReference>
<feature type="compositionally biased region" description="Basic and acidic residues" evidence="3">
    <location>
        <begin position="1014"/>
        <end position="1034"/>
    </location>
</feature>
<feature type="region of interest" description="Disordered" evidence="3">
    <location>
        <begin position="728"/>
        <end position="757"/>
    </location>
</feature>
<feature type="compositionally biased region" description="Acidic residues" evidence="3">
    <location>
        <begin position="8"/>
        <end position="18"/>
    </location>
</feature>
<feature type="region of interest" description="Disordered" evidence="3">
    <location>
        <begin position="1009"/>
        <end position="1045"/>
    </location>
</feature>
<organism evidence="5 6">
    <name type="scientific">Meristemomyces frigidus</name>
    <dbReference type="NCBI Taxonomy" id="1508187"/>
    <lineage>
        <taxon>Eukaryota</taxon>
        <taxon>Fungi</taxon>
        <taxon>Dikarya</taxon>
        <taxon>Ascomycota</taxon>
        <taxon>Pezizomycotina</taxon>
        <taxon>Dothideomycetes</taxon>
        <taxon>Dothideomycetidae</taxon>
        <taxon>Mycosphaerellales</taxon>
        <taxon>Teratosphaeriaceae</taxon>
        <taxon>Meristemomyces</taxon>
    </lineage>
</organism>
<comment type="subcellular location">
    <subcellularLocation>
        <location evidence="1">Nucleus</location>
    </subcellularLocation>
</comment>
<evidence type="ECO:0000259" key="4">
    <source>
        <dbReference type="PROSITE" id="PS50048"/>
    </source>
</evidence>
<feature type="compositionally biased region" description="Pro residues" evidence="3">
    <location>
        <begin position="735"/>
        <end position="755"/>
    </location>
</feature>
<protein>
    <recommendedName>
        <fullName evidence="4">Zn(2)-C6 fungal-type domain-containing protein</fullName>
    </recommendedName>
</protein>
<dbReference type="PANTHER" id="PTHR37534">
    <property type="entry name" value="TRANSCRIPTIONAL ACTIVATOR PROTEIN UGA3"/>
    <property type="match status" value="1"/>
</dbReference>
<reference evidence="5" key="1">
    <citation type="submission" date="2023-08" db="EMBL/GenBank/DDBJ databases">
        <title>Black Yeasts Isolated from many extreme environments.</title>
        <authorList>
            <person name="Coleine C."/>
            <person name="Stajich J.E."/>
            <person name="Selbmann L."/>
        </authorList>
    </citation>
    <scope>NUCLEOTIDE SEQUENCE</scope>
    <source>
        <strain evidence="5">CCFEE 5401</strain>
    </source>
</reference>
<feature type="compositionally biased region" description="Polar residues" evidence="3">
    <location>
        <begin position="192"/>
        <end position="202"/>
    </location>
</feature>